<organism evidence="2 3">
    <name type="scientific">Aquimarina amphilecti</name>
    <dbReference type="NCBI Taxonomy" id="1038014"/>
    <lineage>
        <taxon>Bacteria</taxon>
        <taxon>Pseudomonadati</taxon>
        <taxon>Bacteroidota</taxon>
        <taxon>Flavobacteriia</taxon>
        <taxon>Flavobacteriales</taxon>
        <taxon>Flavobacteriaceae</taxon>
        <taxon>Aquimarina</taxon>
    </lineage>
</organism>
<name>A0A1H7GQY6_AQUAM</name>
<feature type="transmembrane region" description="Helical" evidence="1">
    <location>
        <begin position="27"/>
        <end position="47"/>
    </location>
</feature>
<evidence type="ECO:0000313" key="3">
    <source>
        <dbReference type="Proteomes" id="UP000198521"/>
    </source>
</evidence>
<sequence length="136" mass="16253">MFIRKYSLEIINCLTLRFYRKHTPPKLYIIMKSILFSFFLVIAFSGYGQVLSKTNIIYESKKTVVMNNGKEYKILKETPLYAVSDTTIPLRYKFKDNLLILNRVLLVKEENTSKELIEWTKGKMLFYELREVEDYK</sequence>
<reference evidence="2 3" key="1">
    <citation type="submission" date="2016-10" db="EMBL/GenBank/DDBJ databases">
        <authorList>
            <person name="de Groot N.N."/>
        </authorList>
    </citation>
    <scope>NUCLEOTIDE SEQUENCE [LARGE SCALE GENOMIC DNA]</scope>
    <source>
        <strain evidence="2 3">DSM 25232</strain>
    </source>
</reference>
<dbReference type="EMBL" id="FOAB01000001">
    <property type="protein sequence ID" value="SEK40444.1"/>
    <property type="molecule type" value="Genomic_DNA"/>
</dbReference>
<keyword evidence="3" id="KW-1185">Reference proteome</keyword>
<dbReference type="AlphaFoldDB" id="A0A1H7GQY6"/>
<gene>
    <name evidence="2" type="ORF">SAMN04487910_0448</name>
</gene>
<keyword evidence="1" id="KW-0812">Transmembrane</keyword>
<protein>
    <submittedName>
        <fullName evidence="2">Uncharacterized protein</fullName>
    </submittedName>
</protein>
<evidence type="ECO:0000256" key="1">
    <source>
        <dbReference type="SAM" id="Phobius"/>
    </source>
</evidence>
<keyword evidence="1" id="KW-0472">Membrane</keyword>
<accession>A0A1H7GQY6</accession>
<dbReference type="Proteomes" id="UP000198521">
    <property type="component" value="Unassembled WGS sequence"/>
</dbReference>
<proteinExistence type="predicted"/>
<keyword evidence="1" id="KW-1133">Transmembrane helix</keyword>
<evidence type="ECO:0000313" key="2">
    <source>
        <dbReference type="EMBL" id="SEK40444.1"/>
    </source>
</evidence>